<evidence type="ECO:0000313" key="1">
    <source>
        <dbReference type="EMBL" id="CAF4442491.1"/>
    </source>
</evidence>
<dbReference type="AlphaFoldDB" id="A0A820RS24"/>
<gene>
    <name evidence="1" type="ORF">KXQ929_LOCUS53475</name>
</gene>
<feature type="non-terminal residue" evidence="1">
    <location>
        <position position="1"/>
    </location>
</feature>
<reference evidence="1" key="1">
    <citation type="submission" date="2021-02" db="EMBL/GenBank/DDBJ databases">
        <authorList>
            <person name="Nowell W R."/>
        </authorList>
    </citation>
    <scope>NUCLEOTIDE SEQUENCE</scope>
</reference>
<dbReference type="EMBL" id="CAJOBB010030262">
    <property type="protein sequence ID" value="CAF4442491.1"/>
    <property type="molecule type" value="Genomic_DNA"/>
</dbReference>
<organism evidence="1 2">
    <name type="scientific">Adineta steineri</name>
    <dbReference type="NCBI Taxonomy" id="433720"/>
    <lineage>
        <taxon>Eukaryota</taxon>
        <taxon>Metazoa</taxon>
        <taxon>Spiralia</taxon>
        <taxon>Gnathifera</taxon>
        <taxon>Rotifera</taxon>
        <taxon>Eurotatoria</taxon>
        <taxon>Bdelloidea</taxon>
        <taxon>Adinetida</taxon>
        <taxon>Adinetidae</taxon>
        <taxon>Adineta</taxon>
    </lineage>
</organism>
<comment type="caution">
    <text evidence="1">The sequence shown here is derived from an EMBL/GenBank/DDBJ whole genome shotgun (WGS) entry which is preliminary data.</text>
</comment>
<evidence type="ECO:0000313" key="2">
    <source>
        <dbReference type="Proteomes" id="UP000663868"/>
    </source>
</evidence>
<sequence>LNTRIFLPRVCVGRVNYDDVNEMTLKRRRQFLDYTASFKDSDGLIDVFIDSFHKMKTDPLYETSEIDEDSECQHMISTQQAKMNTLLETGPVPRLAIVMLIVGTRGDVQPFIALAKALLVCGTCSSTIKRTACRVCNVDKPRISLR</sequence>
<accession>A0A820RS24</accession>
<name>A0A820RS24_9BILA</name>
<dbReference type="Gene3D" id="3.40.50.2000">
    <property type="entry name" value="Glycogen Phosphorylase B"/>
    <property type="match status" value="1"/>
</dbReference>
<proteinExistence type="predicted"/>
<feature type="non-terminal residue" evidence="1">
    <location>
        <position position="146"/>
    </location>
</feature>
<protein>
    <submittedName>
        <fullName evidence="1">Uncharacterized protein</fullName>
    </submittedName>
</protein>
<dbReference type="Proteomes" id="UP000663868">
    <property type="component" value="Unassembled WGS sequence"/>
</dbReference>